<keyword evidence="3" id="KW-0813">Transport</keyword>
<dbReference type="PROSITE" id="PS50893">
    <property type="entry name" value="ABC_TRANSPORTER_2"/>
    <property type="match status" value="1"/>
</dbReference>
<evidence type="ECO:0000313" key="14">
    <source>
        <dbReference type="Proteomes" id="UP000626109"/>
    </source>
</evidence>
<dbReference type="InterPro" id="IPR003439">
    <property type="entry name" value="ABC_transporter-like_ATP-bd"/>
</dbReference>
<keyword evidence="4 10" id="KW-0812">Transmembrane</keyword>
<dbReference type="FunFam" id="3.40.50.300:FF:000298">
    <property type="entry name" value="ATP-binding cassette sub-family A member 12"/>
    <property type="match status" value="1"/>
</dbReference>
<evidence type="ECO:0000313" key="13">
    <source>
        <dbReference type="EMBL" id="CAE8688669.1"/>
    </source>
</evidence>
<feature type="transmembrane region" description="Helical" evidence="10">
    <location>
        <begin position="373"/>
        <end position="394"/>
    </location>
</feature>
<dbReference type="PANTHER" id="PTHR19229:SF36">
    <property type="entry name" value="ATP-BINDING CASSETTE SUB-FAMILY A MEMBER 2"/>
    <property type="match status" value="1"/>
</dbReference>
<evidence type="ECO:0000256" key="1">
    <source>
        <dbReference type="ARBA" id="ARBA00004141"/>
    </source>
</evidence>
<evidence type="ECO:0000256" key="4">
    <source>
        <dbReference type="ARBA" id="ARBA00022692"/>
    </source>
</evidence>
<dbReference type="PROSITE" id="PS00211">
    <property type="entry name" value="ABC_TRANSPORTER_1"/>
    <property type="match status" value="1"/>
</dbReference>
<dbReference type="SMART" id="SM00382">
    <property type="entry name" value="AAA"/>
    <property type="match status" value="1"/>
</dbReference>
<dbReference type="CDD" id="cd03263">
    <property type="entry name" value="ABC_subfamily_A"/>
    <property type="match status" value="1"/>
</dbReference>
<evidence type="ECO:0000256" key="2">
    <source>
        <dbReference type="ARBA" id="ARBA00008869"/>
    </source>
</evidence>
<keyword evidence="8 10" id="KW-1133">Transmembrane helix</keyword>
<dbReference type="EMBL" id="CAJNNW010026937">
    <property type="protein sequence ID" value="CAE8688669.1"/>
    <property type="molecule type" value="Genomic_DNA"/>
</dbReference>
<evidence type="ECO:0000256" key="9">
    <source>
        <dbReference type="ARBA" id="ARBA00023136"/>
    </source>
</evidence>
<keyword evidence="5" id="KW-0677">Repeat</keyword>
<dbReference type="InterPro" id="IPR011990">
    <property type="entry name" value="TPR-like_helical_dom_sf"/>
</dbReference>
<comment type="caution">
    <text evidence="13">The sequence shown here is derived from an EMBL/GenBank/DDBJ whole genome shotgun (WGS) entry which is preliminary data.</text>
</comment>
<name>A0A813K1A0_POLGL</name>
<reference evidence="13" key="1">
    <citation type="submission" date="2021-02" db="EMBL/GenBank/DDBJ databases">
        <authorList>
            <person name="Dougan E. K."/>
            <person name="Rhodes N."/>
            <person name="Thang M."/>
            <person name="Chan C."/>
        </authorList>
    </citation>
    <scope>NUCLEOTIDE SEQUENCE</scope>
</reference>
<dbReference type="Pfam" id="PF00005">
    <property type="entry name" value="ABC_tran"/>
    <property type="match status" value="1"/>
</dbReference>
<evidence type="ECO:0008006" key="15">
    <source>
        <dbReference type="Google" id="ProtNLM"/>
    </source>
</evidence>
<dbReference type="InterPro" id="IPR026082">
    <property type="entry name" value="ABCA"/>
</dbReference>
<dbReference type="InterPro" id="IPR013525">
    <property type="entry name" value="ABC2_TM"/>
</dbReference>
<evidence type="ECO:0000259" key="11">
    <source>
        <dbReference type="PROSITE" id="PS50222"/>
    </source>
</evidence>
<comment type="similarity">
    <text evidence="2">Belongs to the ABC transporter superfamily. ABCA family.</text>
</comment>
<keyword evidence="6" id="KW-0547">Nucleotide-binding</keyword>
<keyword evidence="9 10" id="KW-0472">Membrane</keyword>
<gene>
    <name evidence="13" type="ORF">PGLA2088_LOCUS26046</name>
</gene>
<evidence type="ECO:0000256" key="7">
    <source>
        <dbReference type="ARBA" id="ARBA00022840"/>
    </source>
</evidence>
<feature type="non-terminal residue" evidence="13">
    <location>
        <position position="1"/>
    </location>
</feature>
<evidence type="ECO:0000256" key="8">
    <source>
        <dbReference type="ARBA" id="ARBA00022989"/>
    </source>
</evidence>
<evidence type="ECO:0000256" key="6">
    <source>
        <dbReference type="ARBA" id="ARBA00022741"/>
    </source>
</evidence>
<accession>A0A813K1A0</accession>
<feature type="transmembrane region" description="Helical" evidence="10">
    <location>
        <begin position="7"/>
        <end position="27"/>
    </location>
</feature>
<dbReference type="GO" id="GO:0016020">
    <property type="term" value="C:membrane"/>
    <property type="evidence" value="ECO:0007669"/>
    <property type="project" value="UniProtKB-SubCell"/>
</dbReference>
<dbReference type="InterPro" id="IPR018247">
    <property type="entry name" value="EF_Hand_1_Ca_BS"/>
</dbReference>
<evidence type="ECO:0000256" key="5">
    <source>
        <dbReference type="ARBA" id="ARBA00022737"/>
    </source>
</evidence>
<dbReference type="Gene3D" id="3.40.50.300">
    <property type="entry name" value="P-loop containing nucleotide triphosphate hydrolases"/>
    <property type="match status" value="1"/>
</dbReference>
<feature type="domain" description="ABC transporter" evidence="12">
    <location>
        <begin position="646"/>
        <end position="877"/>
    </location>
</feature>
<feature type="transmembrane region" description="Helical" evidence="10">
    <location>
        <begin position="452"/>
        <end position="474"/>
    </location>
</feature>
<feature type="domain" description="EF-hand" evidence="11">
    <location>
        <begin position="1328"/>
        <end position="1363"/>
    </location>
</feature>
<evidence type="ECO:0000256" key="3">
    <source>
        <dbReference type="ARBA" id="ARBA00022448"/>
    </source>
</evidence>
<dbReference type="GO" id="GO:0016887">
    <property type="term" value="F:ATP hydrolysis activity"/>
    <property type="evidence" value="ECO:0007669"/>
    <property type="project" value="InterPro"/>
</dbReference>
<dbReference type="InterPro" id="IPR017871">
    <property type="entry name" value="ABC_transporter-like_CS"/>
</dbReference>
<dbReference type="SUPFAM" id="SSF52540">
    <property type="entry name" value="P-loop containing nucleoside triphosphate hydrolases"/>
    <property type="match status" value="1"/>
</dbReference>
<dbReference type="InterPro" id="IPR002048">
    <property type="entry name" value="EF_hand_dom"/>
</dbReference>
<dbReference type="PROSITE" id="PS50222">
    <property type="entry name" value="EF_HAND_2"/>
    <property type="match status" value="1"/>
</dbReference>
<dbReference type="GO" id="GO:0005524">
    <property type="term" value="F:ATP binding"/>
    <property type="evidence" value="ECO:0007669"/>
    <property type="project" value="UniProtKB-KW"/>
</dbReference>
<dbReference type="PROSITE" id="PS00018">
    <property type="entry name" value="EF_HAND_1"/>
    <property type="match status" value="1"/>
</dbReference>
<dbReference type="Proteomes" id="UP000626109">
    <property type="component" value="Unassembled WGS sequence"/>
</dbReference>
<keyword evidence="7" id="KW-0067">ATP-binding</keyword>
<sequence length="1724" mass="186725">RRNPCSFCLEIFLGIGAVSLLAVARVLSTNIKASLVPVQYNEGSSMPVHLPECAEYVSECSVELVKDEPHSPMCLKGVGFGCQVSSQGSPGVWASLGCSGTFDLGGGLPRLTCASGRHGRLNICPAVKKEERSKLNISEKVVNPNDKRAALVSPMMSLLGGSSGDLGMRRLDAVLGIAPADGGGREFRDWLVSSGHPWASNVKLFASPEELQEHLTSPSYPERDLKANKTSTLCAAVVFDTSPTSPEVHYTLRFNRSLGYDPNLPILASIMKLTTISTESLVDARDGQSPLRFNPAGMTWYTQSGFLSLQRSVDTFIEASARVRHPRGGGSEERLPLKGLASWVGEDGRPHFIVPFPTPGWRIEVFSMVLPQLLGSFLLMSLLYSLNRMITGVVHEREARLRDGMRMMGMHPAAFYASWVLTYVGLYMFVVLGITLMLSWGRILPLSSPSLLFVWLMLFSVAAIAYALVISTFFSKAKTAATVGSIVFFSSSYLRHLAQPDTSPRILRLLSLLPPVCFELASDVYGSLESQQVGITWANAGVPFNNFSVQESCWMLALDAVLLFLLFLYLDQVMPREIGLQRKWYFPLLPSFWAELCGSLKSRGQGDGQSSRLQQAQEPGRAEIAALIEPDLGEAAAWMSRNGQTVELRQLSKHFGALRAVEALDLVMYQGEIFALLGHNGAGKTTTLAVLCGLMAPSSGSCSIFGHDGGEDAAEVQRLLGVCPQHDVLWEELTCEEHMTLFAGFKGVPHADVAGEVSSMLQRVGLHRAGTAALQACRLSGGMKRKLSLGIAFLGGSRLVVLDEPTSGLDPYSRRTVWELLRAMKQGRVTVLSTHYMDEADILGDRIAILHEGRLRCCGSPQFLKRAYDCGYNVSFVKRAGCSSEAVHEAVCRHVPELTSEVTTLSDSGKELILQFPFAAARHFPKVLGELEQQMEELLLESYGISVTTLEEVFLKVASGDVVERTATDAGSVSGSESISGGGEYVELAEVTGRGAESAREVRLLGPLTGLPGQQEQPAEEKPPGCCRRPVNQMRALIRKRWRYGLRDKRAFLCQMLLPTTTLVLFLAIMSVKLFSRMPPLELSASGFNEHCVDPLRGDGVQNVVDFTYLPFMGSEEAQAVLEPGKPFWKGDLRRCDPNEAINEADANEEVEQLAESEKALDETLATVEACSAAGPHLQGGGRRLEQLQGSEEISEVSEMLLASFEKQLLHMSVALWAEALAELAAPGPGGRQWLDPILRQQVEPGPDLLSEQEPDPDVAEPRMIWSALELDTKGKLTREDLREAQDAKLHSQAGIQKLLASEKLKELLPELQESGLLAPKVSSEDQLGELFGDAVFLALDQNQDGVIDEAELCAVGKAVRTEARQFSKQILTGATRTADTADWVAGAEAVVFVRPTAVEFRGGGALGGEWKMLSPPSLREAGAAPLHAGGRAADLLWSLRRQAVQPSALNFAAAVAEVAKTGRWEAALQLLGVGRRWGLLGVPGGSSRLRTQRISYGAGISACARGMRWSWSLQLLQQLRFDSQEDSPDKGAFGAALGACRGAGAWEQTLAILASMAVERVDLDASAFGTALGVLCDDPGALAVDWETAKWPLCLQLLQVALRSPLLPAATALSTSVHALARARDASRACQVLHLLRRSSAAAASDDTILLVTASGAVLHALASKGHWRGSLALLQLMRRSRSVPSIIACNSAIYTLVQQLQGWLRHRPAVALGLDDERADMA</sequence>
<dbReference type="GO" id="GO:0140359">
    <property type="term" value="F:ABC-type transporter activity"/>
    <property type="evidence" value="ECO:0007669"/>
    <property type="project" value="InterPro"/>
</dbReference>
<dbReference type="InterPro" id="IPR027417">
    <property type="entry name" value="P-loop_NTPase"/>
</dbReference>
<dbReference type="PANTHER" id="PTHR19229">
    <property type="entry name" value="ATP-BINDING CASSETTE TRANSPORTER SUBFAMILY A ABCA"/>
    <property type="match status" value="1"/>
</dbReference>
<dbReference type="Pfam" id="PF12698">
    <property type="entry name" value="ABC2_membrane_3"/>
    <property type="match status" value="1"/>
</dbReference>
<feature type="transmembrane region" description="Helical" evidence="10">
    <location>
        <begin position="554"/>
        <end position="570"/>
    </location>
</feature>
<dbReference type="InterPro" id="IPR003593">
    <property type="entry name" value="AAA+_ATPase"/>
</dbReference>
<feature type="transmembrane region" description="Helical" evidence="10">
    <location>
        <begin position="415"/>
        <end position="440"/>
    </location>
</feature>
<evidence type="ECO:0000256" key="10">
    <source>
        <dbReference type="SAM" id="Phobius"/>
    </source>
</evidence>
<organism evidence="13 14">
    <name type="scientific">Polarella glacialis</name>
    <name type="common">Dinoflagellate</name>
    <dbReference type="NCBI Taxonomy" id="89957"/>
    <lineage>
        <taxon>Eukaryota</taxon>
        <taxon>Sar</taxon>
        <taxon>Alveolata</taxon>
        <taxon>Dinophyceae</taxon>
        <taxon>Suessiales</taxon>
        <taxon>Suessiaceae</taxon>
        <taxon>Polarella</taxon>
    </lineage>
</organism>
<evidence type="ECO:0000259" key="12">
    <source>
        <dbReference type="PROSITE" id="PS50893"/>
    </source>
</evidence>
<comment type="subcellular location">
    <subcellularLocation>
        <location evidence="1">Membrane</location>
        <topology evidence="1">Multi-pass membrane protein</topology>
    </subcellularLocation>
</comment>
<proteinExistence type="inferred from homology"/>
<dbReference type="GO" id="GO:0005319">
    <property type="term" value="F:lipid transporter activity"/>
    <property type="evidence" value="ECO:0007669"/>
    <property type="project" value="TreeGrafter"/>
</dbReference>
<dbReference type="Gene3D" id="1.25.40.10">
    <property type="entry name" value="Tetratricopeptide repeat domain"/>
    <property type="match status" value="1"/>
</dbReference>
<protein>
    <recommendedName>
        <fullName evidence="15">Calmodulin</fullName>
    </recommendedName>
</protein>
<dbReference type="GO" id="GO:0005509">
    <property type="term" value="F:calcium ion binding"/>
    <property type="evidence" value="ECO:0007669"/>
    <property type="project" value="InterPro"/>
</dbReference>